<keyword evidence="2 3" id="KW-0378">Hydrolase</keyword>
<dbReference type="PIRSF" id="PIRSF003230">
    <property type="entry name" value="YbgC"/>
    <property type="match status" value="1"/>
</dbReference>
<dbReference type="Gene3D" id="3.10.129.10">
    <property type="entry name" value="Hotdog Thioesterase"/>
    <property type="match status" value="1"/>
</dbReference>
<organism evidence="3 4">
    <name type="scientific">Parvicella tangerina</name>
    <dbReference type="NCBI Taxonomy" id="2829795"/>
    <lineage>
        <taxon>Bacteria</taxon>
        <taxon>Pseudomonadati</taxon>
        <taxon>Bacteroidota</taxon>
        <taxon>Flavobacteriia</taxon>
        <taxon>Flavobacteriales</taxon>
        <taxon>Parvicellaceae</taxon>
        <taxon>Parvicella</taxon>
    </lineage>
</organism>
<dbReference type="SUPFAM" id="SSF54637">
    <property type="entry name" value="Thioesterase/thiol ester dehydrase-isomerase"/>
    <property type="match status" value="1"/>
</dbReference>
<dbReference type="PANTHER" id="PTHR31793:SF24">
    <property type="entry name" value="LONG-CHAIN ACYL-COA THIOESTERASE FADM"/>
    <property type="match status" value="1"/>
</dbReference>
<dbReference type="Pfam" id="PF13279">
    <property type="entry name" value="4HBT_2"/>
    <property type="match status" value="1"/>
</dbReference>
<dbReference type="InterPro" id="IPR050563">
    <property type="entry name" value="4-hydroxybenzoyl-CoA_TE"/>
</dbReference>
<evidence type="ECO:0000256" key="2">
    <source>
        <dbReference type="ARBA" id="ARBA00022801"/>
    </source>
</evidence>
<dbReference type="CDD" id="cd00586">
    <property type="entry name" value="4HBT"/>
    <property type="match status" value="1"/>
</dbReference>
<sequence length="138" mass="16042">MGVFFVMEIKLPVRGYHLDGYNHVNNARYLEFLEEARWQYYDNLSREALQNADWAFVIVNINIDYKYPATLGDSLRIHTEVDRVGSTSMTFQQTVYLNDTDTIVCSAKVTFVILDKKTGRPRPIEGELEKILKKEMSI</sequence>
<comment type="similarity">
    <text evidence="1">Belongs to the 4-hydroxybenzoyl-CoA thioesterase family.</text>
</comment>
<protein>
    <submittedName>
        <fullName evidence="3">Long-chain acyl-CoA thioesterase FadM</fullName>
        <ecNumber evidence="3">3.1.2.-</ecNumber>
    </submittedName>
</protein>
<dbReference type="NCBIfam" id="TIGR00051">
    <property type="entry name" value="YbgC/FadM family acyl-CoA thioesterase"/>
    <property type="match status" value="1"/>
</dbReference>
<gene>
    <name evidence="3" type="primary">fadM</name>
    <name evidence="3" type="ORF">CRYO30217_02726</name>
</gene>
<dbReference type="Proteomes" id="UP000683507">
    <property type="component" value="Chromosome"/>
</dbReference>
<dbReference type="InterPro" id="IPR006684">
    <property type="entry name" value="YbgC/YbaW"/>
</dbReference>
<evidence type="ECO:0000313" key="3">
    <source>
        <dbReference type="EMBL" id="CAG5085325.1"/>
    </source>
</evidence>
<accession>A0A916JPG3</accession>
<dbReference type="KEGG" id="ptan:CRYO30217_02726"/>
<evidence type="ECO:0000313" key="4">
    <source>
        <dbReference type="Proteomes" id="UP000683507"/>
    </source>
</evidence>
<dbReference type="EMBL" id="OU015584">
    <property type="protein sequence ID" value="CAG5085325.1"/>
    <property type="molecule type" value="Genomic_DNA"/>
</dbReference>
<reference evidence="3" key="1">
    <citation type="submission" date="2021-04" db="EMBL/GenBank/DDBJ databases">
        <authorList>
            <person name="Rodrigo-Torres L."/>
            <person name="Arahal R. D."/>
            <person name="Lucena T."/>
        </authorList>
    </citation>
    <scope>NUCLEOTIDE SEQUENCE</scope>
    <source>
        <strain evidence="3">AS29M-1</strain>
    </source>
</reference>
<dbReference type="PANTHER" id="PTHR31793">
    <property type="entry name" value="4-HYDROXYBENZOYL-COA THIOESTERASE FAMILY MEMBER"/>
    <property type="match status" value="1"/>
</dbReference>
<proteinExistence type="inferred from homology"/>
<dbReference type="InterPro" id="IPR029069">
    <property type="entry name" value="HotDog_dom_sf"/>
</dbReference>
<keyword evidence="4" id="KW-1185">Reference proteome</keyword>
<dbReference type="AlphaFoldDB" id="A0A916JPG3"/>
<dbReference type="EC" id="3.1.2.-" evidence="3"/>
<name>A0A916JPG3_9FLAO</name>
<dbReference type="GO" id="GO:0047617">
    <property type="term" value="F:fatty acyl-CoA hydrolase activity"/>
    <property type="evidence" value="ECO:0007669"/>
    <property type="project" value="TreeGrafter"/>
</dbReference>
<evidence type="ECO:0000256" key="1">
    <source>
        <dbReference type="ARBA" id="ARBA00005953"/>
    </source>
</evidence>